<feature type="region of interest" description="Disordered" evidence="5">
    <location>
        <begin position="119"/>
        <end position="141"/>
    </location>
</feature>
<keyword evidence="2" id="KW-0805">Transcription regulation</keyword>
<evidence type="ECO:0000313" key="7">
    <source>
        <dbReference type="EMBL" id="GIG99417.1"/>
    </source>
</evidence>
<dbReference type="Pfam" id="PF13411">
    <property type="entry name" value="MerR_1"/>
    <property type="match status" value="1"/>
</dbReference>
<organism evidence="7 8">
    <name type="scientific">Plantactinospora mayteni</name>
    <dbReference type="NCBI Taxonomy" id="566021"/>
    <lineage>
        <taxon>Bacteria</taxon>
        <taxon>Bacillati</taxon>
        <taxon>Actinomycetota</taxon>
        <taxon>Actinomycetes</taxon>
        <taxon>Micromonosporales</taxon>
        <taxon>Micromonosporaceae</taxon>
        <taxon>Plantactinospora</taxon>
    </lineage>
</organism>
<sequence length="141" mass="15443">MRIGALADAAGTTTRTLRFYEQEGLLDSTRTPNGYRDYADGALLRVRNIRELLTIGFTINDVRAFLRFLDRDLPPTFGDSGGCATAMRVADERLTLLRERLHTLTRLHDSLAARLDRPAFGSPGACPPAPQQTLPLSEGGA</sequence>
<name>A0ABQ4EXS9_9ACTN</name>
<evidence type="ECO:0000313" key="8">
    <source>
        <dbReference type="Proteomes" id="UP000621500"/>
    </source>
</evidence>
<keyword evidence="1" id="KW-0678">Repressor</keyword>
<feature type="domain" description="HTH merR-type" evidence="6">
    <location>
        <begin position="1"/>
        <end position="68"/>
    </location>
</feature>
<dbReference type="PANTHER" id="PTHR30204">
    <property type="entry name" value="REDOX-CYCLING DRUG-SENSING TRANSCRIPTIONAL ACTIVATOR SOXR"/>
    <property type="match status" value="1"/>
</dbReference>
<keyword evidence="3" id="KW-0238">DNA-binding</keyword>
<dbReference type="InterPro" id="IPR047057">
    <property type="entry name" value="MerR_fam"/>
</dbReference>
<keyword evidence="8" id="KW-1185">Reference proteome</keyword>
<evidence type="ECO:0000256" key="1">
    <source>
        <dbReference type="ARBA" id="ARBA00022491"/>
    </source>
</evidence>
<dbReference type="PRINTS" id="PR00040">
    <property type="entry name" value="HTHMERR"/>
</dbReference>
<dbReference type="PROSITE" id="PS50937">
    <property type="entry name" value="HTH_MERR_2"/>
    <property type="match status" value="1"/>
</dbReference>
<evidence type="ECO:0000256" key="4">
    <source>
        <dbReference type="ARBA" id="ARBA00023163"/>
    </source>
</evidence>
<gene>
    <name evidence="7" type="ORF">Pma05_59900</name>
</gene>
<evidence type="ECO:0000256" key="2">
    <source>
        <dbReference type="ARBA" id="ARBA00023015"/>
    </source>
</evidence>
<evidence type="ECO:0000256" key="5">
    <source>
        <dbReference type="SAM" id="MobiDB-lite"/>
    </source>
</evidence>
<keyword evidence="4" id="KW-0804">Transcription</keyword>
<evidence type="ECO:0000259" key="6">
    <source>
        <dbReference type="PROSITE" id="PS50937"/>
    </source>
</evidence>
<dbReference type="RefSeq" id="WP_203860778.1">
    <property type="nucleotide sequence ID" value="NZ_BAAAZQ010000012.1"/>
</dbReference>
<accession>A0ABQ4EXS9</accession>
<evidence type="ECO:0000256" key="3">
    <source>
        <dbReference type="ARBA" id="ARBA00023125"/>
    </source>
</evidence>
<comment type="caution">
    <text evidence="7">The sequence shown here is derived from an EMBL/GenBank/DDBJ whole genome shotgun (WGS) entry which is preliminary data.</text>
</comment>
<dbReference type="SUPFAM" id="SSF46955">
    <property type="entry name" value="Putative DNA-binding domain"/>
    <property type="match status" value="1"/>
</dbReference>
<dbReference type="SMART" id="SM00422">
    <property type="entry name" value="HTH_MERR"/>
    <property type="match status" value="1"/>
</dbReference>
<reference evidence="7 8" key="1">
    <citation type="submission" date="2021-01" db="EMBL/GenBank/DDBJ databases">
        <title>Whole genome shotgun sequence of Plantactinospora mayteni NBRC 109088.</title>
        <authorList>
            <person name="Komaki H."/>
            <person name="Tamura T."/>
        </authorList>
    </citation>
    <scope>NUCLEOTIDE SEQUENCE [LARGE SCALE GENOMIC DNA]</scope>
    <source>
        <strain evidence="7 8">NBRC 109088</strain>
    </source>
</reference>
<dbReference type="EMBL" id="BONX01000044">
    <property type="protein sequence ID" value="GIG99417.1"/>
    <property type="molecule type" value="Genomic_DNA"/>
</dbReference>
<dbReference type="Proteomes" id="UP000621500">
    <property type="component" value="Unassembled WGS sequence"/>
</dbReference>
<dbReference type="InterPro" id="IPR009061">
    <property type="entry name" value="DNA-bd_dom_put_sf"/>
</dbReference>
<dbReference type="Gene3D" id="1.10.1660.10">
    <property type="match status" value="1"/>
</dbReference>
<proteinExistence type="predicted"/>
<dbReference type="InterPro" id="IPR000551">
    <property type="entry name" value="MerR-type_HTH_dom"/>
</dbReference>
<dbReference type="PANTHER" id="PTHR30204:SF69">
    <property type="entry name" value="MERR-FAMILY TRANSCRIPTIONAL REGULATOR"/>
    <property type="match status" value="1"/>
</dbReference>
<protein>
    <submittedName>
        <fullName evidence="7">MerR family transcriptional regulator</fullName>
    </submittedName>
</protein>